<dbReference type="Gene3D" id="2.40.160.40">
    <property type="entry name" value="monomeric porin ompg"/>
    <property type="match status" value="1"/>
</dbReference>
<dbReference type="Pfam" id="PF10677">
    <property type="entry name" value="DUF2490"/>
    <property type="match status" value="1"/>
</dbReference>
<proteinExistence type="predicted"/>
<dbReference type="InterPro" id="IPR019619">
    <property type="entry name" value="DUF2490"/>
</dbReference>
<feature type="signal peptide" evidence="2">
    <location>
        <begin position="1"/>
        <end position="22"/>
    </location>
</feature>
<protein>
    <submittedName>
        <fullName evidence="3">DUF2490 domain-containing protein</fullName>
    </submittedName>
</protein>
<evidence type="ECO:0000256" key="2">
    <source>
        <dbReference type="SAM" id="SignalP"/>
    </source>
</evidence>
<name>A0A7D3XV33_9BACT</name>
<evidence type="ECO:0000313" key="4">
    <source>
        <dbReference type="Proteomes" id="UP000500961"/>
    </source>
</evidence>
<organism evidence="3 4">
    <name type="scientific">Tenuifilum thalassicum</name>
    <dbReference type="NCBI Taxonomy" id="2590900"/>
    <lineage>
        <taxon>Bacteria</taxon>
        <taxon>Pseudomonadati</taxon>
        <taxon>Bacteroidota</taxon>
        <taxon>Bacteroidia</taxon>
        <taxon>Bacteroidales</taxon>
        <taxon>Tenuifilaceae</taxon>
        <taxon>Tenuifilum</taxon>
    </lineage>
</organism>
<reference evidence="3 4" key="1">
    <citation type="submission" date="2019-07" db="EMBL/GenBank/DDBJ databases">
        <title>Thalassofilum flectens gen. nov., sp. nov., a novel moderate thermophilic anaerobe from a shallow sea hot spring in Kunashir Island (Russia), representing a new family in the order Bacteroidales, and proposal of Thalassofilacea fam. nov.</title>
        <authorList>
            <person name="Kochetkova T.V."/>
            <person name="Podosokorskaya O.A."/>
            <person name="Novikov A."/>
            <person name="Elcheninov A.G."/>
            <person name="Toshchakov S.V."/>
            <person name="Kublanov I.V."/>
        </authorList>
    </citation>
    <scope>NUCLEOTIDE SEQUENCE [LARGE SCALE GENOMIC DNA]</scope>
    <source>
        <strain evidence="3 4">38-H</strain>
    </source>
</reference>
<sequence length="217" mass="25651">MNSTIKLIVFAFLLVLPCTTYSQTNQFETRYSMQLEKKVLNNLAISIEPELRLDNSFKPSSYLLQAGLGYKIAPWMKLGAFYRFDAEQNENSSFSYMNRFAFDMSFMHKISRFTPKARVRFSNFTDFDSSTDDKSNYMRYKFGTSYNIKGSKLNPFLSVELYQKMENGLINKARYSFGTEYTLNKRNSIELKYSYDYRFKNLNNTHILELKYSLNFK</sequence>
<gene>
    <name evidence="3" type="ORF">FHG85_06215</name>
</gene>
<dbReference type="Proteomes" id="UP000500961">
    <property type="component" value="Chromosome"/>
</dbReference>
<accession>A0A7D3XV33</accession>
<dbReference type="InterPro" id="IPR053713">
    <property type="entry name" value="Bact_OM_Channel_sf"/>
</dbReference>
<dbReference type="EMBL" id="CP041345">
    <property type="protein sequence ID" value="QKG79871.1"/>
    <property type="molecule type" value="Genomic_DNA"/>
</dbReference>
<evidence type="ECO:0000256" key="1">
    <source>
        <dbReference type="ARBA" id="ARBA00022729"/>
    </source>
</evidence>
<dbReference type="KEGG" id="ttz:FHG85_06215"/>
<keyword evidence="1 2" id="KW-0732">Signal</keyword>
<dbReference type="AlphaFoldDB" id="A0A7D3XV33"/>
<dbReference type="SUPFAM" id="SSF56935">
    <property type="entry name" value="Porins"/>
    <property type="match status" value="1"/>
</dbReference>
<keyword evidence="4" id="KW-1185">Reference proteome</keyword>
<evidence type="ECO:0000313" key="3">
    <source>
        <dbReference type="EMBL" id="QKG79871.1"/>
    </source>
</evidence>
<feature type="chain" id="PRO_5029808019" evidence="2">
    <location>
        <begin position="23"/>
        <end position="217"/>
    </location>
</feature>